<dbReference type="PANTHER" id="PTHR11686:SF9">
    <property type="entry name" value="RE13973P"/>
    <property type="match status" value="1"/>
</dbReference>
<keyword evidence="4" id="KW-1185">Reference proteome</keyword>
<name>A0A8J1UH07_OWEFU</name>
<feature type="active site" description="Nucleophile" evidence="1">
    <location>
        <position position="400"/>
    </location>
</feature>
<dbReference type="PANTHER" id="PTHR11686">
    <property type="entry name" value="GAMMA GLUTAMYL TRANSPEPTIDASE"/>
    <property type="match status" value="1"/>
</dbReference>
<dbReference type="GO" id="GO:0036374">
    <property type="term" value="F:glutathione hydrolase activity"/>
    <property type="evidence" value="ECO:0007669"/>
    <property type="project" value="InterPro"/>
</dbReference>
<evidence type="ECO:0000313" key="4">
    <source>
        <dbReference type="Proteomes" id="UP000749559"/>
    </source>
</evidence>
<gene>
    <name evidence="3" type="ORF">OFUS_LOCUS11445</name>
</gene>
<feature type="binding site" evidence="2">
    <location>
        <position position="102"/>
    </location>
    <ligand>
        <name>L-glutamate</name>
        <dbReference type="ChEBI" id="CHEBI:29985"/>
    </ligand>
</feature>
<dbReference type="InterPro" id="IPR029055">
    <property type="entry name" value="Ntn_hydrolases_N"/>
</dbReference>
<dbReference type="GO" id="GO:0005886">
    <property type="term" value="C:plasma membrane"/>
    <property type="evidence" value="ECO:0007669"/>
    <property type="project" value="TreeGrafter"/>
</dbReference>
<feature type="binding site" evidence="2">
    <location>
        <begin position="471"/>
        <end position="472"/>
    </location>
    <ligand>
        <name>L-glutamate</name>
        <dbReference type="ChEBI" id="CHEBI:29985"/>
    </ligand>
</feature>
<feature type="binding site" evidence="2">
    <location>
        <position position="494"/>
    </location>
    <ligand>
        <name>L-glutamate</name>
        <dbReference type="ChEBI" id="CHEBI:29985"/>
    </ligand>
</feature>
<evidence type="ECO:0000313" key="3">
    <source>
        <dbReference type="EMBL" id="CAH1785376.1"/>
    </source>
</evidence>
<dbReference type="InterPro" id="IPR043137">
    <property type="entry name" value="GGT_ssub_C"/>
</dbReference>
<dbReference type="Pfam" id="PF01019">
    <property type="entry name" value="G_glu_transpept"/>
    <property type="match status" value="1"/>
</dbReference>
<dbReference type="PRINTS" id="PR01210">
    <property type="entry name" value="GGTRANSPTASE"/>
</dbReference>
<dbReference type="Proteomes" id="UP000749559">
    <property type="component" value="Unassembled WGS sequence"/>
</dbReference>
<dbReference type="InterPro" id="IPR043138">
    <property type="entry name" value="GGT_lsub"/>
</dbReference>
<comment type="caution">
    <text evidence="3">The sequence shown here is derived from an EMBL/GenBank/DDBJ whole genome shotgun (WGS) entry which is preliminary data.</text>
</comment>
<dbReference type="EMBL" id="CAIIXF020000006">
    <property type="protein sequence ID" value="CAH1785376.1"/>
    <property type="molecule type" value="Genomic_DNA"/>
</dbReference>
<dbReference type="AlphaFoldDB" id="A0A8J1UH07"/>
<organism evidence="3 4">
    <name type="scientific">Owenia fusiformis</name>
    <name type="common">Polychaete worm</name>
    <dbReference type="NCBI Taxonomy" id="6347"/>
    <lineage>
        <taxon>Eukaryota</taxon>
        <taxon>Metazoa</taxon>
        <taxon>Spiralia</taxon>
        <taxon>Lophotrochozoa</taxon>
        <taxon>Annelida</taxon>
        <taxon>Polychaeta</taxon>
        <taxon>Sedentaria</taxon>
        <taxon>Canalipalpata</taxon>
        <taxon>Sabellida</taxon>
        <taxon>Oweniida</taxon>
        <taxon>Oweniidae</taxon>
        <taxon>Owenia</taxon>
    </lineage>
</organism>
<dbReference type="Gene3D" id="3.60.20.40">
    <property type="match status" value="1"/>
</dbReference>
<evidence type="ECO:0000256" key="1">
    <source>
        <dbReference type="PIRSR" id="PIRSR600101-1"/>
    </source>
</evidence>
<proteinExistence type="predicted"/>
<protein>
    <submittedName>
        <fullName evidence="3">Uncharacterized protein</fullName>
    </submittedName>
</protein>
<dbReference type="SUPFAM" id="SSF56235">
    <property type="entry name" value="N-terminal nucleophile aminohydrolases (Ntn hydrolases)"/>
    <property type="match status" value="1"/>
</dbReference>
<evidence type="ECO:0000256" key="2">
    <source>
        <dbReference type="PIRSR" id="PIRSR600101-2"/>
    </source>
</evidence>
<feature type="binding site" evidence="2">
    <location>
        <position position="442"/>
    </location>
    <ligand>
        <name>L-glutamate</name>
        <dbReference type="ChEBI" id="CHEBI:29985"/>
    </ligand>
</feature>
<reference evidence="3" key="1">
    <citation type="submission" date="2022-03" db="EMBL/GenBank/DDBJ databases">
        <authorList>
            <person name="Martin C."/>
        </authorList>
    </citation>
    <scope>NUCLEOTIDE SEQUENCE</scope>
</reference>
<dbReference type="OrthoDB" id="1081007at2759"/>
<feature type="binding site" evidence="2">
    <location>
        <begin position="418"/>
        <end position="420"/>
    </location>
    <ligand>
        <name>L-glutamate</name>
        <dbReference type="ChEBI" id="CHEBI:29985"/>
    </ligand>
</feature>
<dbReference type="InterPro" id="IPR000101">
    <property type="entry name" value="GGT_peptidase"/>
</dbReference>
<accession>A0A8J1UH07</accession>
<dbReference type="Gene3D" id="1.10.246.130">
    <property type="match status" value="1"/>
</dbReference>
<dbReference type="GO" id="GO:0006751">
    <property type="term" value="P:glutathione catabolic process"/>
    <property type="evidence" value="ECO:0007669"/>
    <property type="project" value="InterPro"/>
</dbReference>
<sequence length="588" mass="65633">MTQEGSRWRTVLIPYLVLCLICYLKGCFGDAAKKGVVIAADAECRQIGSDFLNIKQGSAIDATIATMLCLGVKMPHAMGIGGGFNMVVYDRKSEQAEHIDAREVSPMATDTDLFNRTDFLNNPNHLPMIKMGLLSIAIPGELAGYWTAHQRHGKLPWSELFQPAIKLARYGHPMTHYTSAAINWWSKMRFDHSEFGTLCKILCRPDGSLKQTGDDIKMLKLADTLELIANKGPSVFYNGELTDKLVEELNSQLNEDKHLTQFIPAGTQYFTREDFKNYEAKIRKPFTIKIGNLTMHAPTSPGGGPVLGFNLKLLEGYNLNVSHEGMDPVSEVKYYHRLAEVMKYGFAHRFQMGDSEATRELVKKMADNKYINAVRNGINDVGYNKSSFYANKLAKLDDGTLQLSVMSANGDAVSVTSSINLPLGSYHVSESTGIIFNNQMHDFTYPTYNKTKFRTVNHDANIIGPSKRPQSSQSPAIFIDKDGEVRYVVGAAGGRFIIPAITQVVSSMLWLGNDVFTAIDKARFTHTLIPFTLRYEREFNKAITRVLDILGQKTSFFGSLPCIGRVEVIKQHQNGTIQGYSDKRKFVT</sequence>